<feature type="compositionally biased region" description="Polar residues" evidence="1">
    <location>
        <begin position="185"/>
        <end position="197"/>
    </location>
</feature>
<feature type="region of interest" description="Disordered" evidence="1">
    <location>
        <begin position="1"/>
        <end position="95"/>
    </location>
</feature>
<feature type="region of interest" description="Disordered" evidence="1">
    <location>
        <begin position="904"/>
        <end position="943"/>
    </location>
</feature>
<proteinExistence type="predicted"/>
<name>A0A9P5TTP0_GYMJU</name>
<dbReference type="AlphaFoldDB" id="A0A9P5TTP0"/>
<feature type="compositionally biased region" description="Polar residues" evidence="1">
    <location>
        <begin position="695"/>
        <end position="706"/>
    </location>
</feature>
<evidence type="ECO:0000313" key="3">
    <source>
        <dbReference type="Proteomes" id="UP000724874"/>
    </source>
</evidence>
<feature type="region of interest" description="Disordered" evidence="1">
    <location>
        <begin position="408"/>
        <end position="430"/>
    </location>
</feature>
<feature type="region of interest" description="Disordered" evidence="1">
    <location>
        <begin position="442"/>
        <end position="567"/>
    </location>
</feature>
<comment type="caution">
    <text evidence="2">The sequence shown here is derived from an EMBL/GenBank/DDBJ whole genome shotgun (WGS) entry which is preliminary data.</text>
</comment>
<evidence type="ECO:0000313" key="2">
    <source>
        <dbReference type="EMBL" id="KAF8910055.1"/>
    </source>
</evidence>
<feature type="compositionally biased region" description="Acidic residues" evidence="1">
    <location>
        <begin position="534"/>
        <end position="551"/>
    </location>
</feature>
<dbReference type="Proteomes" id="UP000724874">
    <property type="component" value="Unassembled WGS sequence"/>
</dbReference>
<feature type="compositionally biased region" description="Acidic residues" evidence="1">
    <location>
        <begin position="340"/>
        <end position="355"/>
    </location>
</feature>
<feature type="compositionally biased region" description="Polar residues" evidence="1">
    <location>
        <begin position="59"/>
        <end position="76"/>
    </location>
</feature>
<evidence type="ECO:0000256" key="1">
    <source>
        <dbReference type="SAM" id="MobiDB-lite"/>
    </source>
</evidence>
<dbReference type="EMBL" id="JADNYJ010000007">
    <property type="protein sequence ID" value="KAF8910055.1"/>
    <property type="molecule type" value="Genomic_DNA"/>
</dbReference>
<feature type="compositionally biased region" description="Low complexity" evidence="1">
    <location>
        <begin position="774"/>
        <end position="783"/>
    </location>
</feature>
<feature type="compositionally biased region" description="Pro residues" evidence="1">
    <location>
        <begin position="929"/>
        <end position="939"/>
    </location>
</feature>
<feature type="region of interest" description="Disordered" evidence="1">
    <location>
        <begin position="266"/>
        <end position="375"/>
    </location>
</feature>
<feature type="compositionally biased region" description="Polar residues" evidence="1">
    <location>
        <begin position="83"/>
        <end position="95"/>
    </location>
</feature>
<protein>
    <submittedName>
        <fullName evidence="2">Uncharacterized protein</fullName>
    </submittedName>
</protein>
<gene>
    <name evidence="2" type="ORF">CPB84DRAFT_1743540</name>
</gene>
<feature type="compositionally biased region" description="Pro residues" evidence="1">
    <location>
        <begin position="806"/>
        <end position="816"/>
    </location>
</feature>
<feature type="compositionally biased region" description="Polar residues" evidence="1">
    <location>
        <begin position="622"/>
        <end position="642"/>
    </location>
</feature>
<feature type="region of interest" description="Disordered" evidence="1">
    <location>
        <begin position="597"/>
        <end position="874"/>
    </location>
</feature>
<organism evidence="2 3">
    <name type="scientific">Gymnopilus junonius</name>
    <name type="common">Spectacular rustgill mushroom</name>
    <name type="synonym">Gymnopilus spectabilis subsp. junonius</name>
    <dbReference type="NCBI Taxonomy" id="109634"/>
    <lineage>
        <taxon>Eukaryota</taxon>
        <taxon>Fungi</taxon>
        <taxon>Dikarya</taxon>
        <taxon>Basidiomycota</taxon>
        <taxon>Agaricomycotina</taxon>
        <taxon>Agaricomycetes</taxon>
        <taxon>Agaricomycetidae</taxon>
        <taxon>Agaricales</taxon>
        <taxon>Agaricineae</taxon>
        <taxon>Hymenogastraceae</taxon>
        <taxon>Gymnopilus</taxon>
    </lineage>
</organism>
<keyword evidence="3" id="KW-1185">Reference proteome</keyword>
<feature type="region of interest" description="Disordered" evidence="1">
    <location>
        <begin position="181"/>
        <end position="240"/>
    </location>
</feature>
<dbReference type="OrthoDB" id="2526154at2759"/>
<feature type="compositionally biased region" description="Low complexity" evidence="1">
    <location>
        <begin position="669"/>
        <end position="683"/>
    </location>
</feature>
<feature type="compositionally biased region" description="Basic residues" evidence="1">
    <location>
        <begin position="764"/>
        <end position="773"/>
    </location>
</feature>
<feature type="compositionally biased region" description="Pro residues" evidence="1">
    <location>
        <begin position="30"/>
        <end position="39"/>
    </location>
</feature>
<feature type="region of interest" description="Disordered" evidence="1">
    <location>
        <begin position="108"/>
        <end position="134"/>
    </location>
</feature>
<feature type="compositionally biased region" description="Polar residues" evidence="1">
    <location>
        <begin position="17"/>
        <end position="28"/>
    </location>
</feature>
<feature type="compositionally biased region" description="Low complexity" evidence="1">
    <location>
        <begin position="728"/>
        <end position="737"/>
    </location>
</feature>
<feature type="compositionally biased region" description="Basic and acidic residues" evidence="1">
    <location>
        <begin position="518"/>
        <end position="529"/>
    </location>
</feature>
<accession>A0A9P5TTP0</accession>
<feature type="compositionally biased region" description="Polar residues" evidence="1">
    <location>
        <begin position="904"/>
        <end position="913"/>
    </location>
</feature>
<reference evidence="2" key="1">
    <citation type="submission" date="2020-11" db="EMBL/GenBank/DDBJ databases">
        <authorList>
            <consortium name="DOE Joint Genome Institute"/>
            <person name="Ahrendt S."/>
            <person name="Riley R."/>
            <person name="Andreopoulos W."/>
            <person name="LaButti K."/>
            <person name="Pangilinan J."/>
            <person name="Ruiz-duenas F.J."/>
            <person name="Barrasa J.M."/>
            <person name="Sanchez-Garcia M."/>
            <person name="Camarero S."/>
            <person name="Miyauchi S."/>
            <person name="Serrano A."/>
            <person name="Linde D."/>
            <person name="Babiker R."/>
            <person name="Drula E."/>
            <person name="Ayuso-Fernandez I."/>
            <person name="Pacheco R."/>
            <person name="Padilla G."/>
            <person name="Ferreira P."/>
            <person name="Barriuso J."/>
            <person name="Kellner H."/>
            <person name="Castanera R."/>
            <person name="Alfaro M."/>
            <person name="Ramirez L."/>
            <person name="Pisabarro A.G."/>
            <person name="Kuo A."/>
            <person name="Tritt A."/>
            <person name="Lipzen A."/>
            <person name="He G."/>
            <person name="Yan M."/>
            <person name="Ng V."/>
            <person name="Cullen D."/>
            <person name="Martin F."/>
            <person name="Rosso M.-N."/>
            <person name="Henrissat B."/>
            <person name="Hibbett D."/>
            <person name="Martinez A.T."/>
            <person name="Grigoriev I.V."/>
        </authorList>
    </citation>
    <scope>NUCLEOTIDE SEQUENCE</scope>
    <source>
        <strain evidence="2">AH 44721</strain>
    </source>
</reference>
<sequence length="963" mass="105221">MPSGAEERANGTPRASHVSSQTNATLSPTWAPPKSPLPPHRLAKLANALGVSTPIPLSKSPTQYLSRSFSESSNSPIDLRRSPTPSATASSMGFSSYPPSNSKFLLHVIPPNHLPHDSENPDENSFLPPPPNTPGYHTQFRRSPSPYQMEMEEPGPRLSEDIWRHLWTRVLSAEQRDDLLMPSLSPRSTTSAMSPRNPNIFGFAPAARSTPFLPQESAEPDTPDTSIEDPGVRLDLPGLHSPSLIPILAKVEFDIDRRKAPWYEPWLRSRKANHAKRSESRKNSRSQSGGAGGEDEPREHVPVEFLTGKKNKTDPFGLSLTPSEDKEEENGYARLSESPQEIDSDSDSEAEEFSEDATAKVSSMTGGKDPLDDVFGTDTDTWADIHAENRRQHKYSNPNIVNLALTAEELDALPSPSNLEDDKESTKEEDEVMEMLDIMGKPQLAMAIPSPAKNKRSSSPTSASSRKIPPPLVLKPKDKSGTTVISSHASPRPRTSDSNLAYLGEQSDRDEDGNLVIDRVRSPDADKRVGAVFDDLDLGLDPTEDFDDDDPNDRRRNDGSTFSPYIKDRFRRGAEYELLHDPFSGDFTGQSWPAVPFSVIKDKGPESNPNAPPSPPRLAVNGVTTSAPRSYQPTHAPSNGPSESERRKKLEEEEGSLYPPNVIPAKLQSSSPASPIIPLSPDPFGRHPSSPEPPQTLQMTGPQWDTMTIGKGVVPEMVSEPPVKGRARSGTSGTTSRFSADSLNGEEVVSTKSQNRGTLMSVKSIRKLWRKSSNKSTSASRTSPMVPPQRPERPSEEQLLDLPDIPDMPPMVPPVPRTSQEQLAPGRRPSVDQPMGPPPANIGRTSPQTIPPRRDSIPQGRRPSVDLLGAPPQPQQFQQLSVPAYPGRNPNPVPITTPYMQAAKASSSLNSLHFDQESPYPVRPMRQSPRPPSPPPLPAIPEQEKPVALLNGRVGILEGADQV</sequence>
<feature type="compositionally biased region" description="Acidic residues" evidence="1">
    <location>
        <begin position="419"/>
        <end position="430"/>
    </location>
</feature>